<reference evidence="1" key="1">
    <citation type="submission" date="2023-04" db="EMBL/GenBank/DDBJ databases">
        <title>Draft Genome sequencing of Naganishia species isolated from polar environments using Oxford Nanopore Technology.</title>
        <authorList>
            <person name="Leo P."/>
            <person name="Venkateswaran K."/>
        </authorList>
    </citation>
    <scope>NUCLEOTIDE SEQUENCE</scope>
    <source>
        <strain evidence="1">MNA-CCFEE 5425</strain>
    </source>
</reference>
<proteinExistence type="predicted"/>
<comment type="caution">
    <text evidence="1">The sequence shown here is derived from an EMBL/GenBank/DDBJ whole genome shotgun (WGS) entry which is preliminary data.</text>
</comment>
<keyword evidence="2" id="KW-1185">Reference proteome</keyword>
<accession>A0ACC2WRN3</accession>
<dbReference type="Proteomes" id="UP001243375">
    <property type="component" value="Unassembled WGS sequence"/>
</dbReference>
<sequence length="257" mass="28489">MSFPTPTKPLHPKLRLTTIRQSILHLLLSRPSSPPFNLSNISTFMSSASGLDKSLMVIQYPAKIAVALLVALAAKLARSSGSRKVVGEKGLLIGTDVLAILAARIDPTNYLIGILQTVSLILYYPLENLSYLSSKGVFPLSPLRELTWSIWSCRFWAAYVVLDVWRLVRRKRELQVKAHALRSQATSGEKDQLAEQVKALQIEKIGWLEEVVINVGYAPLTIHWSLPNGAWSNEAWTGVFGTIACLAGIRAKWRNMA</sequence>
<dbReference type="EMBL" id="JASBWU010000019">
    <property type="protein sequence ID" value="KAJ9114277.1"/>
    <property type="molecule type" value="Genomic_DNA"/>
</dbReference>
<protein>
    <submittedName>
        <fullName evidence="1">Uncharacterized protein</fullName>
    </submittedName>
</protein>
<organism evidence="1 2">
    <name type="scientific">Naganishia vaughanmartiniae</name>
    <dbReference type="NCBI Taxonomy" id="1424756"/>
    <lineage>
        <taxon>Eukaryota</taxon>
        <taxon>Fungi</taxon>
        <taxon>Dikarya</taxon>
        <taxon>Basidiomycota</taxon>
        <taxon>Agaricomycotina</taxon>
        <taxon>Tremellomycetes</taxon>
        <taxon>Filobasidiales</taxon>
        <taxon>Filobasidiaceae</taxon>
        <taxon>Naganishia</taxon>
    </lineage>
</organism>
<evidence type="ECO:0000313" key="1">
    <source>
        <dbReference type="EMBL" id="KAJ9114277.1"/>
    </source>
</evidence>
<evidence type="ECO:0000313" key="2">
    <source>
        <dbReference type="Proteomes" id="UP001243375"/>
    </source>
</evidence>
<name>A0ACC2WRN3_9TREE</name>
<gene>
    <name evidence="1" type="ORF">QFC22_005729</name>
</gene>